<evidence type="ECO:0000256" key="1">
    <source>
        <dbReference type="SAM" id="MobiDB-lite"/>
    </source>
</evidence>
<sequence>MDNGYHYSAQPGQNGYSAQPGEHGYPTQQDEASMYFSAQSDNSGYMFFSAQSDNSSYVEGSVSQDPNQRLHLDVPQPSSGYSHIPLDPRNVAPLGLSGRILSVTFTIPYALRAPRNQDQEWEVKLRSRIEHSVQFDILSYLSLSESPPEHMIIGWTGEISGFDATHSQPNDSSPWFSNVPNPLPQPRHNAFVSFDSQRVLEQQLANAELATVPIWMETSRDSVRNRTDLGDQAR</sequence>
<dbReference type="OrthoDB" id="10515018at2759"/>
<dbReference type="EMBL" id="MTYI01000264">
    <property type="protein sequence ID" value="PNP47091.1"/>
    <property type="molecule type" value="Genomic_DNA"/>
</dbReference>
<dbReference type="AlphaFoldDB" id="A0A2K0TNI4"/>
<feature type="region of interest" description="Disordered" evidence="1">
    <location>
        <begin position="1"/>
        <end position="28"/>
    </location>
</feature>
<evidence type="ECO:0000313" key="3">
    <source>
        <dbReference type="Proteomes" id="UP000236290"/>
    </source>
</evidence>
<reference evidence="2 3" key="1">
    <citation type="submission" date="2017-02" db="EMBL/GenBank/DDBJ databases">
        <title>Genomes of Trichoderma spp. with biocontrol activity.</title>
        <authorList>
            <person name="Gardiner D."/>
            <person name="Kazan K."/>
            <person name="Vos C."/>
            <person name="Harvey P."/>
        </authorList>
    </citation>
    <scope>NUCLEOTIDE SEQUENCE [LARGE SCALE GENOMIC DNA]</scope>
    <source>
        <strain evidence="2 3">Tr1</strain>
    </source>
</reference>
<protein>
    <submittedName>
        <fullName evidence="2">Uncharacterized protein</fullName>
    </submittedName>
</protein>
<evidence type="ECO:0000313" key="2">
    <source>
        <dbReference type="EMBL" id="PNP47091.1"/>
    </source>
</evidence>
<proteinExistence type="predicted"/>
<gene>
    <name evidence="2" type="ORF">THARTR1_10596</name>
</gene>
<accession>A0A2K0TNI4</accession>
<name>A0A2K0TNI4_TRIHA</name>
<organism evidence="2 3">
    <name type="scientific">Trichoderma harzianum</name>
    <name type="common">Hypocrea lixii</name>
    <dbReference type="NCBI Taxonomy" id="5544"/>
    <lineage>
        <taxon>Eukaryota</taxon>
        <taxon>Fungi</taxon>
        <taxon>Dikarya</taxon>
        <taxon>Ascomycota</taxon>
        <taxon>Pezizomycotina</taxon>
        <taxon>Sordariomycetes</taxon>
        <taxon>Hypocreomycetidae</taxon>
        <taxon>Hypocreales</taxon>
        <taxon>Hypocreaceae</taxon>
        <taxon>Trichoderma</taxon>
    </lineage>
</organism>
<dbReference type="Gene3D" id="3.40.50.2000">
    <property type="entry name" value="Glycogen Phosphorylase B"/>
    <property type="match status" value="1"/>
</dbReference>
<comment type="caution">
    <text evidence="2">The sequence shown here is derived from an EMBL/GenBank/DDBJ whole genome shotgun (WGS) entry which is preliminary data.</text>
</comment>
<dbReference type="Proteomes" id="UP000236290">
    <property type="component" value="Unassembled WGS sequence"/>
</dbReference>